<comment type="caution">
    <text evidence="1">The sequence shown here is derived from an EMBL/GenBank/DDBJ whole genome shotgun (WGS) entry which is preliminary data.</text>
</comment>
<organism evidence="1 2">
    <name type="scientific">Prolixibacter denitrificans</name>
    <dbReference type="NCBI Taxonomy" id="1541063"/>
    <lineage>
        <taxon>Bacteria</taxon>
        <taxon>Pseudomonadati</taxon>
        <taxon>Bacteroidota</taxon>
        <taxon>Bacteroidia</taxon>
        <taxon>Marinilabiliales</taxon>
        <taxon>Prolixibacteraceae</taxon>
        <taxon>Prolixibacter</taxon>
    </lineage>
</organism>
<dbReference type="EMBL" id="BLAU01000001">
    <property type="protein sequence ID" value="GET22752.1"/>
    <property type="molecule type" value="Genomic_DNA"/>
</dbReference>
<proteinExistence type="predicted"/>
<dbReference type="Proteomes" id="UP000396862">
    <property type="component" value="Unassembled WGS sequence"/>
</dbReference>
<evidence type="ECO:0000313" key="1">
    <source>
        <dbReference type="EMBL" id="GET22752.1"/>
    </source>
</evidence>
<reference evidence="1 2" key="1">
    <citation type="submission" date="2019-10" db="EMBL/GenBank/DDBJ databases">
        <title>Prolixibacter strains distinguished by the presence of nitrate reductase genes were adept at nitrate-dependent anaerobic corrosion of metallic iron and carbon steel.</title>
        <authorList>
            <person name="Iino T."/>
            <person name="Shono N."/>
            <person name="Ito K."/>
            <person name="Nakamura R."/>
            <person name="Sueoka K."/>
            <person name="Harayama S."/>
            <person name="Ohkuma M."/>
        </authorList>
    </citation>
    <scope>NUCLEOTIDE SEQUENCE [LARGE SCALE GENOMIC DNA]</scope>
    <source>
        <strain evidence="1 2">MIC1-1</strain>
    </source>
</reference>
<dbReference type="RefSeq" id="WP_106543771.1">
    <property type="nucleotide sequence ID" value="NZ_BLAU01000001.1"/>
</dbReference>
<keyword evidence="2" id="KW-1185">Reference proteome</keyword>
<accession>A0ABQ0ZMT4</accession>
<evidence type="ECO:0000313" key="2">
    <source>
        <dbReference type="Proteomes" id="UP000396862"/>
    </source>
</evidence>
<gene>
    <name evidence="1" type="ORF">JCM18694_29980</name>
</gene>
<sequence>MKGEFILTPTKFIPETEQFSLMQTSFSLMAEEIIPEPTTISPKQTEFNLMPTGFSLTAERFIPNTAKLSPGRVTDCIWGTVLFLWSVDRNIEAEQ</sequence>
<name>A0ABQ0ZMT4_9BACT</name>
<protein>
    <submittedName>
        <fullName evidence="1">Uncharacterized protein</fullName>
    </submittedName>
</protein>